<dbReference type="InterPro" id="IPR023616">
    <property type="entry name" value="Cyt_c_oxase-like_su1_dom"/>
</dbReference>
<evidence type="ECO:0000256" key="1">
    <source>
        <dbReference type="ARBA" id="ARBA00009332"/>
    </source>
</evidence>
<feature type="transmembrane region" description="Helical" evidence="6">
    <location>
        <begin position="67"/>
        <end position="89"/>
    </location>
</feature>
<dbReference type="Pfam" id="PF00961">
    <property type="entry name" value="LAGLIDADG_1"/>
    <property type="match status" value="2"/>
</dbReference>
<dbReference type="PROSITE" id="PS50855">
    <property type="entry name" value="COX1"/>
    <property type="match status" value="1"/>
</dbReference>
<gene>
    <name evidence="8" type="ORF">DTER00134_LOCUS2833</name>
</gene>
<keyword evidence="2" id="KW-0540">Nuclease</keyword>
<dbReference type="PRINTS" id="PR01165">
    <property type="entry name" value="CYCOXIDASEI"/>
</dbReference>
<evidence type="ECO:0000256" key="3">
    <source>
        <dbReference type="ARBA" id="ARBA00022759"/>
    </source>
</evidence>
<dbReference type="InterPro" id="IPR036927">
    <property type="entry name" value="Cyt_c_oxase-like_su1_sf"/>
</dbReference>
<dbReference type="Gene3D" id="3.10.28.10">
    <property type="entry name" value="Homing endonucleases"/>
    <property type="match status" value="2"/>
</dbReference>
<name>A0A7S3QNG2_DUNTE</name>
<keyword evidence="4" id="KW-0378">Hydrolase</keyword>
<dbReference type="GO" id="GO:0005739">
    <property type="term" value="C:mitochondrion"/>
    <property type="evidence" value="ECO:0007669"/>
    <property type="project" value="UniProtKB-ARBA"/>
</dbReference>
<dbReference type="InterPro" id="IPR051289">
    <property type="entry name" value="LAGLIDADG_Endonuclease"/>
</dbReference>
<accession>A0A7S3QNG2</accession>
<dbReference type="GO" id="GO:0009060">
    <property type="term" value="P:aerobic respiration"/>
    <property type="evidence" value="ECO:0007669"/>
    <property type="project" value="InterPro"/>
</dbReference>
<dbReference type="SUPFAM" id="SSF55608">
    <property type="entry name" value="Homing endonucleases"/>
    <property type="match status" value="2"/>
</dbReference>
<organism evidence="8">
    <name type="scientific">Dunaliella tertiolecta</name>
    <name type="common">Green alga</name>
    <dbReference type="NCBI Taxonomy" id="3047"/>
    <lineage>
        <taxon>Eukaryota</taxon>
        <taxon>Viridiplantae</taxon>
        <taxon>Chlorophyta</taxon>
        <taxon>core chlorophytes</taxon>
        <taxon>Chlorophyceae</taxon>
        <taxon>CS clade</taxon>
        <taxon>Chlamydomonadales</taxon>
        <taxon>Dunaliellaceae</taxon>
        <taxon>Dunaliella</taxon>
    </lineage>
</organism>
<dbReference type="GO" id="GO:0020037">
    <property type="term" value="F:heme binding"/>
    <property type="evidence" value="ECO:0007669"/>
    <property type="project" value="InterPro"/>
</dbReference>
<dbReference type="PANTHER" id="PTHR36181:SF6">
    <property type="entry name" value="INTRON-ENCODED LAGLIDADG ENDONUCLEASE FAMILY PROTEIN"/>
    <property type="match status" value="1"/>
</dbReference>
<feature type="transmembrane region" description="Helical" evidence="6">
    <location>
        <begin position="25"/>
        <end position="46"/>
    </location>
</feature>
<keyword evidence="6" id="KW-0472">Membrane</keyword>
<dbReference type="EMBL" id="HBIP01005647">
    <property type="protein sequence ID" value="CAE0487785.1"/>
    <property type="molecule type" value="Transcribed_RNA"/>
</dbReference>
<dbReference type="AlphaFoldDB" id="A0A7S3QNG2"/>
<keyword evidence="6" id="KW-0812">Transmembrane</keyword>
<dbReference type="SUPFAM" id="SSF81442">
    <property type="entry name" value="Cytochrome c oxidase subunit I-like"/>
    <property type="match status" value="1"/>
</dbReference>
<proteinExistence type="inferred from homology"/>
<dbReference type="GO" id="GO:0016787">
    <property type="term" value="F:hydrolase activity"/>
    <property type="evidence" value="ECO:0007669"/>
    <property type="project" value="UniProtKB-KW"/>
</dbReference>
<feature type="domain" description="Cytochrome oxidase subunit I profile" evidence="7">
    <location>
        <begin position="15"/>
        <end position="91"/>
    </location>
</feature>
<keyword evidence="3" id="KW-0255">Endonuclease</keyword>
<keyword evidence="5" id="KW-0404">Intron homing</keyword>
<dbReference type="InterPro" id="IPR027434">
    <property type="entry name" value="Homing_endonucl"/>
</dbReference>
<dbReference type="Gene3D" id="1.20.210.10">
    <property type="entry name" value="Cytochrome c oxidase-like, subunit I domain"/>
    <property type="match status" value="1"/>
</dbReference>
<evidence type="ECO:0000256" key="4">
    <source>
        <dbReference type="ARBA" id="ARBA00022801"/>
    </source>
</evidence>
<keyword evidence="6" id="KW-1133">Transmembrane helix</keyword>
<protein>
    <recommendedName>
        <fullName evidence="7">Cytochrome oxidase subunit I profile domain-containing protein</fullName>
    </recommendedName>
</protein>
<dbReference type="GO" id="GO:0016020">
    <property type="term" value="C:membrane"/>
    <property type="evidence" value="ECO:0007669"/>
    <property type="project" value="InterPro"/>
</dbReference>
<evidence type="ECO:0000313" key="8">
    <source>
        <dbReference type="EMBL" id="CAE0487785.1"/>
    </source>
</evidence>
<dbReference type="PANTHER" id="PTHR36181">
    <property type="entry name" value="INTRON-ENCODED ENDONUCLEASE AI3-RELATED"/>
    <property type="match status" value="1"/>
</dbReference>
<dbReference type="InterPro" id="IPR004860">
    <property type="entry name" value="LAGLIDADG_dom"/>
</dbReference>
<evidence type="ECO:0000256" key="2">
    <source>
        <dbReference type="ARBA" id="ARBA00022722"/>
    </source>
</evidence>
<evidence type="ECO:0000256" key="5">
    <source>
        <dbReference type="ARBA" id="ARBA00022886"/>
    </source>
</evidence>
<evidence type="ECO:0000259" key="7">
    <source>
        <dbReference type="PROSITE" id="PS50855"/>
    </source>
</evidence>
<dbReference type="GO" id="GO:0004129">
    <property type="term" value="F:cytochrome-c oxidase activity"/>
    <property type="evidence" value="ECO:0007669"/>
    <property type="project" value="InterPro"/>
</dbReference>
<dbReference type="InterPro" id="IPR000883">
    <property type="entry name" value="Cyt_C_Oxase_1"/>
</dbReference>
<reference evidence="8" key="1">
    <citation type="submission" date="2021-01" db="EMBL/GenBank/DDBJ databases">
        <authorList>
            <person name="Corre E."/>
            <person name="Pelletier E."/>
            <person name="Niang G."/>
            <person name="Scheremetjew M."/>
            <person name="Finn R."/>
            <person name="Kale V."/>
            <person name="Holt S."/>
            <person name="Cochrane G."/>
            <person name="Meng A."/>
            <person name="Brown T."/>
            <person name="Cohen L."/>
        </authorList>
    </citation>
    <scope>NUCLEOTIDE SEQUENCE</scope>
    <source>
        <strain evidence="8">CCMP1320</strain>
    </source>
</reference>
<dbReference type="GO" id="GO:0006314">
    <property type="term" value="P:intron homing"/>
    <property type="evidence" value="ECO:0007669"/>
    <property type="project" value="UniProtKB-KW"/>
</dbReference>
<evidence type="ECO:0000256" key="6">
    <source>
        <dbReference type="SAM" id="Phobius"/>
    </source>
</evidence>
<dbReference type="Pfam" id="PF00115">
    <property type="entry name" value="COX1"/>
    <property type="match status" value="1"/>
</dbReference>
<dbReference type="GO" id="GO:0004519">
    <property type="term" value="F:endonuclease activity"/>
    <property type="evidence" value="ECO:0007669"/>
    <property type="project" value="UniProtKB-KW"/>
</dbReference>
<sequence>MLLNFSNFKSFMSRWLFSVSHKDIGILYLSFALFAGLVGTSLSMFIRLELGLAGRGLLDGAGQLYNVIITGHGIIMLLFMVMPALFGGFGNPITLMFEINQMNYKLLYNKNGSIDLDTEIPLTEIETINNIMEQYSSDDKGQPLSTNNVHPQLGPYLAGLIEGDGHIYVPNTLYNDKGKRRYCFIRIVFTKFDQPFAEYLQSKLGGFIVDYDTYVTLNIVAFDKLVFIINLINGHMRTPKIEALHRLIIFLHTYYPELPVQSPKGLDLSPLDSNSRLSGMSDADGNFNIIITKSKERRTGYRVQINYRLELRTTYPKPINPLICKASYEDIMQSVANYFGVNMYERERFLFNKLRHFYIVIAHNFTSHKIVASYFSKFPLYSSKYFNYLSWYEVHIMQLNNQHNTQKGLHRCQAIKSNFNSTLSPSTINFNHLRNFYI</sequence>
<comment type="similarity">
    <text evidence="1">In the C-terminal section; belongs to the LAGLIDADG endonuclease family.</text>
</comment>